<evidence type="ECO:0000256" key="2">
    <source>
        <dbReference type="ARBA" id="ARBA00022832"/>
    </source>
</evidence>
<accession>A0AAJ7RFT0</accession>
<feature type="region of interest" description="Disordered" evidence="8">
    <location>
        <begin position="1"/>
        <end position="23"/>
    </location>
</feature>
<dbReference type="InterPro" id="IPR052377">
    <property type="entry name" value="Mitochondrial_ECH-domain"/>
</dbReference>
<keyword evidence="5" id="KW-0496">Mitochondrion</keyword>
<proteinExistence type="predicted"/>
<dbReference type="GeneID" id="107267095"/>
<keyword evidence="2" id="KW-0276">Fatty acid metabolism</keyword>
<evidence type="ECO:0000256" key="1">
    <source>
        <dbReference type="ARBA" id="ARBA00004173"/>
    </source>
</evidence>
<comment type="function">
    <text evidence="6">May play a role in fatty acid biosynthesis and insulin sensitivity.</text>
</comment>
<reference evidence="10" key="1">
    <citation type="submission" date="2025-08" db="UniProtKB">
        <authorList>
            <consortium name="RefSeq"/>
        </authorList>
    </citation>
    <scope>IDENTIFICATION</scope>
</reference>
<dbReference type="GO" id="GO:0016836">
    <property type="term" value="F:hydro-lyase activity"/>
    <property type="evidence" value="ECO:0007669"/>
    <property type="project" value="TreeGrafter"/>
</dbReference>
<dbReference type="SUPFAM" id="SSF52096">
    <property type="entry name" value="ClpP/crotonase"/>
    <property type="match status" value="1"/>
</dbReference>
<keyword evidence="9" id="KW-1185">Reference proteome</keyword>
<dbReference type="Gene3D" id="3.90.226.10">
    <property type="entry name" value="2-enoyl-CoA Hydratase, Chain A, domain 1"/>
    <property type="match status" value="1"/>
</dbReference>
<dbReference type="CDD" id="cd06558">
    <property type="entry name" value="crotonase-like"/>
    <property type="match status" value="1"/>
</dbReference>
<dbReference type="InterPro" id="IPR029045">
    <property type="entry name" value="ClpP/crotonase-like_dom_sf"/>
</dbReference>
<feature type="compositionally biased region" description="Basic and acidic residues" evidence="8">
    <location>
        <begin position="9"/>
        <end position="18"/>
    </location>
</feature>
<dbReference type="GO" id="GO:0006631">
    <property type="term" value="P:fatty acid metabolic process"/>
    <property type="evidence" value="ECO:0007669"/>
    <property type="project" value="UniProtKB-KW"/>
</dbReference>
<sequence length="280" mass="30109">MLRSAANQEDGKRSDGRAIGRSSAGCCGRPEAVSSLIVSWSLGVSCGGAWCRVGRSITRTFSTPRRLRDLRHRSASDYAVTTQRNGTTAIGTDRHREIFSTCEKLMSAITASPVPVIAAVDGLAAAAGCQLVAACDIAMCTERSTFSTPGSNFGIFCSTPGVALVRNVPRKVAAWMLFTGLPISAHEAYEVGLVSKVVSPEDLAKEISIITDAILAKSRSVVTIGKKFLHEQIDLDLPTAYSLGTEIMVQSLKLKDSQEGLRSFIDKKKPVWTHGYEKEQ</sequence>
<dbReference type="PANTHER" id="PTHR43602:SF1">
    <property type="entry name" value="ENOYL-COA HYDRATASE DOMAIN-CONTAINING PROTEIN 3, MITOCHONDRIAL"/>
    <property type="match status" value="1"/>
</dbReference>
<dbReference type="GO" id="GO:0005739">
    <property type="term" value="C:mitochondrion"/>
    <property type="evidence" value="ECO:0007669"/>
    <property type="project" value="UniProtKB-SubCell"/>
</dbReference>
<evidence type="ECO:0000256" key="4">
    <source>
        <dbReference type="ARBA" id="ARBA00023098"/>
    </source>
</evidence>
<comment type="subcellular location">
    <subcellularLocation>
        <location evidence="1">Mitochondrion</location>
    </subcellularLocation>
</comment>
<evidence type="ECO:0000256" key="5">
    <source>
        <dbReference type="ARBA" id="ARBA00023128"/>
    </source>
</evidence>
<dbReference type="Gene3D" id="1.10.12.10">
    <property type="entry name" value="Lyase 2-enoyl-coa Hydratase, Chain A, domain 2"/>
    <property type="match status" value="1"/>
</dbReference>
<evidence type="ECO:0000313" key="10">
    <source>
        <dbReference type="RefSeq" id="XP_024940063.1"/>
    </source>
</evidence>
<dbReference type="RefSeq" id="XP_024940063.1">
    <property type="nucleotide sequence ID" value="XM_025084295.1"/>
</dbReference>
<evidence type="ECO:0000256" key="3">
    <source>
        <dbReference type="ARBA" id="ARBA00022946"/>
    </source>
</evidence>
<gene>
    <name evidence="10" type="primary">LOC107267095</name>
</gene>
<keyword evidence="3" id="KW-0809">Transit peptide</keyword>
<dbReference type="InterPro" id="IPR001753">
    <property type="entry name" value="Enoyl-CoA_hydra/iso"/>
</dbReference>
<dbReference type="Pfam" id="PF00378">
    <property type="entry name" value="ECH_1"/>
    <property type="match status" value="1"/>
</dbReference>
<dbReference type="PANTHER" id="PTHR43602">
    <property type="match status" value="1"/>
</dbReference>
<protein>
    <recommendedName>
        <fullName evidence="7">Enoyl-CoA hydratase domain-containing protein 3, mitochondrial</fullName>
    </recommendedName>
</protein>
<dbReference type="Proteomes" id="UP000694920">
    <property type="component" value="Unplaced"/>
</dbReference>
<evidence type="ECO:0000313" key="9">
    <source>
        <dbReference type="Proteomes" id="UP000694920"/>
    </source>
</evidence>
<evidence type="ECO:0000256" key="6">
    <source>
        <dbReference type="ARBA" id="ARBA00037410"/>
    </source>
</evidence>
<dbReference type="InterPro" id="IPR014748">
    <property type="entry name" value="Enoyl-CoA_hydra_C"/>
</dbReference>
<name>A0AAJ7RFT0_CEPCN</name>
<dbReference type="AlphaFoldDB" id="A0AAJ7RFT0"/>
<evidence type="ECO:0000256" key="7">
    <source>
        <dbReference type="ARBA" id="ARBA00040545"/>
    </source>
</evidence>
<evidence type="ECO:0000256" key="8">
    <source>
        <dbReference type="SAM" id="MobiDB-lite"/>
    </source>
</evidence>
<organism evidence="9 10">
    <name type="scientific">Cephus cinctus</name>
    <name type="common">Wheat stem sawfly</name>
    <dbReference type="NCBI Taxonomy" id="211228"/>
    <lineage>
        <taxon>Eukaryota</taxon>
        <taxon>Metazoa</taxon>
        <taxon>Ecdysozoa</taxon>
        <taxon>Arthropoda</taxon>
        <taxon>Hexapoda</taxon>
        <taxon>Insecta</taxon>
        <taxon>Pterygota</taxon>
        <taxon>Neoptera</taxon>
        <taxon>Endopterygota</taxon>
        <taxon>Hymenoptera</taxon>
        <taxon>Cephoidea</taxon>
        <taxon>Cephidae</taxon>
        <taxon>Cephus</taxon>
    </lineage>
</organism>
<keyword evidence="4" id="KW-0443">Lipid metabolism</keyword>